<evidence type="ECO:0000256" key="1">
    <source>
        <dbReference type="ARBA" id="ARBA00004370"/>
    </source>
</evidence>
<dbReference type="InterPro" id="IPR050307">
    <property type="entry name" value="Sterol_Desaturase_Related"/>
</dbReference>
<feature type="transmembrane region" description="Helical" evidence="5">
    <location>
        <begin position="97"/>
        <end position="120"/>
    </location>
</feature>
<comment type="caution">
    <text evidence="7">The sequence shown here is derived from an EMBL/GenBank/DDBJ whole genome shotgun (WGS) entry which is preliminary data.</text>
</comment>
<dbReference type="Pfam" id="PF04116">
    <property type="entry name" value="FA_hydroxylase"/>
    <property type="match status" value="1"/>
</dbReference>
<evidence type="ECO:0000313" key="7">
    <source>
        <dbReference type="EMBL" id="CAD8182879.1"/>
    </source>
</evidence>
<evidence type="ECO:0000313" key="8">
    <source>
        <dbReference type="Proteomes" id="UP000683925"/>
    </source>
</evidence>
<dbReference type="GO" id="GO:0008610">
    <property type="term" value="P:lipid biosynthetic process"/>
    <property type="evidence" value="ECO:0007669"/>
    <property type="project" value="InterPro"/>
</dbReference>
<name>A0A8S1W463_PAROT</name>
<accession>A0A8S1W463</accession>
<keyword evidence="2 5" id="KW-0812">Transmembrane</keyword>
<dbReference type="Proteomes" id="UP000683925">
    <property type="component" value="Unassembled WGS sequence"/>
</dbReference>
<dbReference type="PANTHER" id="PTHR11863">
    <property type="entry name" value="STEROL DESATURASE"/>
    <property type="match status" value="1"/>
</dbReference>
<evidence type="ECO:0000256" key="2">
    <source>
        <dbReference type="ARBA" id="ARBA00022692"/>
    </source>
</evidence>
<evidence type="ECO:0000256" key="4">
    <source>
        <dbReference type="ARBA" id="ARBA00023136"/>
    </source>
</evidence>
<feature type="transmembrane region" description="Helical" evidence="5">
    <location>
        <begin position="223"/>
        <end position="244"/>
    </location>
</feature>
<evidence type="ECO:0000259" key="6">
    <source>
        <dbReference type="Pfam" id="PF04116"/>
    </source>
</evidence>
<keyword evidence="8" id="KW-1185">Reference proteome</keyword>
<organism evidence="7 8">
    <name type="scientific">Paramecium octaurelia</name>
    <dbReference type="NCBI Taxonomy" id="43137"/>
    <lineage>
        <taxon>Eukaryota</taxon>
        <taxon>Sar</taxon>
        <taxon>Alveolata</taxon>
        <taxon>Ciliophora</taxon>
        <taxon>Intramacronucleata</taxon>
        <taxon>Oligohymenophorea</taxon>
        <taxon>Peniculida</taxon>
        <taxon>Parameciidae</taxon>
        <taxon>Paramecium</taxon>
    </lineage>
</organism>
<evidence type="ECO:0000256" key="3">
    <source>
        <dbReference type="ARBA" id="ARBA00022989"/>
    </source>
</evidence>
<dbReference type="InterPro" id="IPR006694">
    <property type="entry name" value="Fatty_acid_hydroxylase"/>
</dbReference>
<gene>
    <name evidence="7" type="ORF">POCTA_138.1.T0800027</name>
</gene>
<evidence type="ECO:0000256" key="5">
    <source>
        <dbReference type="SAM" id="Phobius"/>
    </source>
</evidence>
<feature type="transmembrane region" description="Helical" evidence="5">
    <location>
        <begin position="140"/>
        <end position="164"/>
    </location>
</feature>
<dbReference type="GO" id="GO:0016020">
    <property type="term" value="C:membrane"/>
    <property type="evidence" value="ECO:0007669"/>
    <property type="project" value="UniProtKB-SubCell"/>
</dbReference>
<sequence>MTSLLLSNRAKHAVSALLKFKYKGFLLHERLIMYEIDYQVFYKHLSNLNMIQYLFEILDEQLGFSNQIQLPQDFAITVILKKNQFYQYRLNQEMKKFLLLMTSVIGSYCFNPNDYVTIPFLKFPDSLSYNVLEINSIFEYLIACVYIGLFYYSMYFCISQILVWSHPAPKTPDRIAQTREEMRRGIKALFYVILLTTGIIWKIQPLNPYYGYYETHEFGLKEFFISLIVYMVTFDVWFYTSHIIGHTPFFWKHFHGEHHEFVEPGAYAQDAVHPVEALIQGPIGHFLPTFIYPFHPVCHHIFGLLTSIYAQLAHDGRWDPAGHTLHHYYYSCNFSIWGFCDFIFGTGYNQQKYPIPYIPTWLRSKVNKNKTEDKKIM</sequence>
<dbReference type="GO" id="GO:0016491">
    <property type="term" value="F:oxidoreductase activity"/>
    <property type="evidence" value="ECO:0007669"/>
    <property type="project" value="InterPro"/>
</dbReference>
<keyword evidence="4 5" id="KW-0472">Membrane</keyword>
<feature type="transmembrane region" description="Helical" evidence="5">
    <location>
        <begin position="185"/>
        <end position="203"/>
    </location>
</feature>
<dbReference type="GO" id="GO:0005506">
    <property type="term" value="F:iron ion binding"/>
    <property type="evidence" value="ECO:0007669"/>
    <property type="project" value="InterPro"/>
</dbReference>
<dbReference type="OMA" id="HTPFFWK"/>
<proteinExistence type="predicted"/>
<dbReference type="AlphaFoldDB" id="A0A8S1W463"/>
<reference evidence="7" key="1">
    <citation type="submission" date="2021-01" db="EMBL/GenBank/DDBJ databases">
        <authorList>
            <consortium name="Genoscope - CEA"/>
            <person name="William W."/>
        </authorList>
    </citation>
    <scope>NUCLEOTIDE SEQUENCE</scope>
</reference>
<keyword evidence="3 5" id="KW-1133">Transmembrane helix</keyword>
<feature type="domain" description="Fatty acid hydroxylase" evidence="6">
    <location>
        <begin position="228"/>
        <end position="346"/>
    </location>
</feature>
<comment type="subcellular location">
    <subcellularLocation>
        <location evidence="1">Membrane</location>
    </subcellularLocation>
</comment>
<dbReference type="EMBL" id="CAJJDP010000079">
    <property type="protein sequence ID" value="CAD8182879.1"/>
    <property type="molecule type" value="Genomic_DNA"/>
</dbReference>
<dbReference type="OrthoDB" id="408954at2759"/>
<protein>
    <recommendedName>
        <fullName evidence="6">Fatty acid hydroxylase domain-containing protein</fullName>
    </recommendedName>
</protein>